<dbReference type="Gene3D" id="2.70.150.10">
    <property type="entry name" value="Calcium-transporting ATPase, cytoplasmic transduction domain A"/>
    <property type="match status" value="1"/>
</dbReference>
<dbReference type="SFLD" id="SFLDF00027">
    <property type="entry name" value="p-type_atpase"/>
    <property type="match status" value="1"/>
</dbReference>
<feature type="transmembrane region" description="Helical" evidence="13">
    <location>
        <begin position="405"/>
        <end position="425"/>
    </location>
</feature>
<dbReference type="SUPFAM" id="SSF81653">
    <property type="entry name" value="Calcium ATPase, transduction domain A"/>
    <property type="match status" value="1"/>
</dbReference>
<dbReference type="PRINTS" id="PR00119">
    <property type="entry name" value="CATATPASE"/>
</dbReference>
<evidence type="ECO:0000256" key="6">
    <source>
        <dbReference type="ARBA" id="ARBA00022741"/>
    </source>
</evidence>
<dbReference type="SUPFAM" id="SSF81660">
    <property type="entry name" value="Metal cation-transporting ATPase, ATP-binding domain N"/>
    <property type="match status" value="1"/>
</dbReference>
<dbReference type="GO" id="GO:0005524">
    <property type="term" value="F:ATP binding"/>
    <property type="evidence" value="ECO:0007669"/>
    <property type="project" value="UniProtKB-KW"/>
</dbReference>
<dbReference type="InterPro" id="IPR006544">
    <property type="entry name" value="P-type_TPase_V"/>
</dbReference>
<feature type="domain" description="P-type ATPase A" evidence="14">
    <location>
        <begin position="259"/>
        <end position="390"/>
    </location>
</feature>
<dbReference type="InterPro" id="IPR023298">
    <property type="entry name" value="ATPase_P-typ_TM_dom_sf"/>
</dbReference>
<keyword evidence="6" id="KW-0547">Nucleotide-binding</keyword>
<evidence type="ECO:0000256" key="9">
    <source>
        <dbReference type="ARBA" id="ARBA00022842"/>
    </source>
</evidence>
<reference evidence="16 17" key="1">
    <citation type="journal article" date="2015" name="Genome Biol. Evol.">
        <title>Phylogenomic analyses indicate that early fungi evolved digesting cell walls of algal ancestors of land plants.</title>
        <authorList>
            <person name="Chang Y."/>
            <person name="Wang S."/>
            <person name="Sekimoto S."/>
            <person name="Aerts A.L."/>
            <person name="Choi C."/>
            <person name="Clum A."/>
            <person name="LaButti K.M."/>
            <person name="Lindquist E.A."/>
            <person name="Yee Ngan C."/>
            <person name="Ohm R.A."/>
            <person name="Salamov A.A."/>
            <person name="Grigoriev I.V."/>
            <person name="Spatafora J.W."/>
            <person name="Berbee M.L."/>
        </authorList>
    </citation>
    <scope>NUCLEOTIDE SEQUENCE [LARGE SCALE GENOMIC DNA]</scope>
    <source>
        <strain evidence="16 17">JEL478</strain>
    </source>
</reference>
<keyword evidence="10" id="KW-1278">Translocase</keyword>
<name>A0A139AN45_GONPJ</name>
<evidence type="ECO:0000256" key="2">
    <source>
        <dbReference type="ARBA" id="ARBA00006000"/>
    </source>
</evidence>
<dbReference type="InterPro" id="IPR008250">
    <property type="entry name" value="ATPase_P-typ_transduc_dom_A_sf"/>
</dbReference>
<keyword evidence="4 13" id="KW-0812">Transmembrane</keyword>
<dbReference type="SUPFAM" id="SSF81665">
    <property type="entry name" value="Calcium ATPase, transmembrane domain M"/>
    <property type="match status" value="1"/>
</dbReference>
<dbReference type="PROSITE" id="PS00154">
    <property type="entry name" value="ATPASE_E1_E2"/>
    <property type="match status" value="1"/>
</dbReference>
<keyword evidence="5" id="KW-0479">Metal-binding</keyword>
<dbReference type="AlphaFoldDB" id="A0A139AN45"/>
<dbReference type="GO" id="GO:0019829">
    <property type="term" value="F:ATPase-coupled monoatomic cation transmembrane transporter activity"/>
    <property type="evidence" value="ECO:0007669"/>
    <property type="project" value="TreeGrafter"/>
</dbReference>
<dbReference type="SFLD" id="SFLDS00003">
    <property type="entry name" value="Haloacid_Dehalogenase"/>
    <property type="match status" value="1"/>
</dbReference>
<dbReference type="PROSITE" id="PS01229">
    <property type="entry name" value="COF_2"/>
    <property type="match status" value="1"/>
</dbReference>
<feature type="transmembrane region" description="Helical" evidence="13">
    <location>
        <begin position="1038"/>
        <end position="1058"/>
    </location>
</feature>
<keyword evidence="11 13" id="KW-1133">Transmembrane helix</keyword>
<feature type="transmembrane region" description="Helical" evidence="13">
    <location>
        <begin position="55"/>
        <end position="78"/>
    </location>
</feature>
<evidence type="ECO:0000256" key="10">
    <source>
        <dbReference type="ARBA" id="ARBA00022967"/>
    </source>
</evidence>
<accession>A0A139AN45</accession>
<dbReference type="Pfam" id="PF23143">
    <property type="entry name" value="2TM_P5A-ATPase"/>
    <property type="match status" value="1"/>
</dbReference>
<keyword evidence="3" id="KW-0813">Transport</keyword>
<feature type="transmembrane region" description="Helical" evidence="13">
    <location>
        <begin position="1158"/>
        <end position="1180"/>
    </location>
</feature>
<dbReference type="GO" id="GO:0046872">
    <property type="term" value="F:metal ion binding"/>
    <property type="evidence" value="ECO:0007669"/>
    <property type="project" value="UniProtKB-KW"/>
</dbReference>
<feature type="domain" description="P5A-ATPase transmembrane helical hairpin" evidence="15">
    <location>
        <begin position="20"/>
        <end position="89"/>
    </location>
</feature>
<evidence type="ECO:0000256" key="7">
    <source>
        <dbReference type="ARBA" id="ARBA00022824"/>
    </source>
</evidence>
<dbReference type="Proteomes" id="UP000070544">
    <property type="component" value="Unassembled WGS sequence"/>
</dbReference>
<dbReference type="PANTHER" id="PTHR45630">
    <property type="entry name" value="CATION-TRANSPORTING ATPASE-RELATED"/>
    <property type="match status" value="1"/>
</dbReference>
<feature type="transmembrane region" description="Helical" evidence="13">
    <location>
        <begin position="1118"/>
        <end position="1138"/>
    </location>
</feature>
<comment type="similarity">
    <text evidence="2">Belongs to the cation transport ATPase (P-type) (TC 3.A.3) family. Type V subfamily.</text>
</comment>
<dbReference type="InterPro" id="IPR044492">
    <property type="entry name" value="P_typ_ATPase_HD_dom"/>
</dbReference>
<organism evidence="16 17">
    <name type="scientific">Gonapodya prolifera (strain JEL478)</name>
    <name type="common">Monoblepharis prolifera</name>
    <dbReference type="NCBI Taxonomy" id="1344416"/>
    <lineage>
        <taxon>Eukaryota</taxon>
        <taxon>Fungi</taxon>
        <taxon>Fungi incertae sedis</taxon>
        <taxon>Chytridiomycota</taxon>
        <taxon>Chytridiomycota incertae sedis</taxon>
        <taxon>Monoblepharidomycetes</taxon>
        <taxon>Monoblepharidales</taxon>
        <taxon>Gonapodyaceae</taxon>
        <taxon>Gonapodya</taxon>
    </lineage>
</organism>
<evidence type="ECO:0000256" key="8">
    <source>
        <dbReference type="ARBA" id="ARBA00022840"/>
    </source>
</evidence>
<dbReference type="OMA" id="WYYSLFN"/>
<keyword evidence="12 13" id="KW-0472">Membrane</keyword>
<dbReference type="InterPro" id="IPR023214">
    <property type="entry name" value="HAD_sf"/>
</dbReference>
<dbReference type="NCBIfam" id="TIGR01657">
    <property type="entry name" value="P-ATPase-V"/>
    <property type="match status" value="1"/>
</dbReference>
<dbReference type="InterPro" id="IPR057255">
    <property type="entry name" value="2TM_P5A-ATPase"/>
</dbReference>
<comment type="subcellular location">
    <subcellularLocation>
        <location evidence="1">Endoplasmic reticulum membrane</location>
        <topology evidence="1">Multi-pass membrane protein</topology>
    </subcellularLocation>
</comment>
<keyword evidence="17" id="KW-1185">Reference proteome</keyword>
<evidence type="ECO:0000313" key="17">
    <source>
        <dbReference type="Proteomes" id="UP000070544"/>
    </source>
</evidence>
<dbReference type="InterPro" id="IPR047820">
    <property type="entry name" value="P5A-type_ATPase"/>
</dbReference>
<evidence type="ECO:0008006" key="18">
    <source>
        <dbReference type="Google" id="ProtNLM"/>
    </source>
</evidence>
<evidence type="ECO:0000313" key="16">
    <source>
        <dbReference type="EMBL" id="KXS17953.1"/>
    </source>
</evidence>
<keyword evidence="8" id="KW-0067">ATP-binding</keyword>
<dbReference type="PANTHER" id="PTHR45630:SF7">
    <property type="entry name" value="ENDOPLASMIC RETICULUM TRANSMEMBRANE HELIX TRANSLOCASE"/>
    <property type="match status" value="1"/>
</dbReference>
<evidence type="ECO:0000256" key="12">
    <source>
        <dbReference type="ARBA" id="ARBA00023136"/>
    </source>
</evidence>
<dbReference type="InterPro" id="IPR001757">
    <property type="entry name" value="P_typ_ATPase"/>
</dbReference>
<feature type="transmembrane region" description="Helical" evidence="13">
    <location>
        <begin position="976"/>
        <end position="995"/>
    </location>
</feature>
<dbReference type="STRING" id="1344416.A0A139AN45"/>
<evidence type="ECO:0000256" key="13">
    <source>
        <dbReference type="SAM" id="Phobius"/>
    </source>
</evidence>
<dbReference type="SFLD" id="SFLDG00002">
    <property type="entry name" value="C1.7:_P-type_atpase_like"/>
    <property type="match status" value="1"/>
</dbReference>
<evidence type="ECO:0000256" key="11">
    <source>
        <dbReference type="ARBA" id="ARBA00022989"/>
    </source>
</evidence>
<evidence type="ECO:0000259" key="14">
    <source>
        <dbReference type="Pfam" id="PF00122"/>
    </source>
</evidence>
<proteinExistence type="inferred from homology"/>
<dbReference type="OrthoDB" id="48943at2759"/>
<dbReference type="Pfam" id="PF00122">
    <property type="entry name" value="E1-E2_ATPase"/>
    <property type="match status" value="1"/>
</dbReference>
<sequence>MPQSLVKSKSIETASLHTQLPLVQRLYVWPFFFLYAAYAYVLVAKYDEWLASSEAATLVLIICVSLNVLAVLMCQWNVTIKAYVVCRKETNPFKADFIRIIPIAHHGSGAFCEIKSSLFRDPNTSKLTTQVYFHFQKKKYTFDNDKKIFVKLDYPTSGSHSLEMFQSARGFATEDELKYTVDKYGPNKFDIPIPSFQELFQEHLIAPFFVFQIFCVALWFLDEMWYYSLFTLFMLFVFESTVVMQRLQSLKEMHSMGLQPYQLHAYRNRQWVKVMTDHLYPGDLVSIVRTKEDSAVPCDVLLLDGTAIVNEAMLSGESTPLLKESIAQSDSSEILDIASLHKNNVLFGGTKVLQATPPSTRTDLVPPDHGAVGYVLRTGFGTSQGKLVRTILFSSERVTANNVEAFVFIVFLLIFAVLASAYVWVEGTKNDLRKKSKILLDCVLIITSVVPPELPMELSLAVNNSLIALARVYIFCTEPFRIPFAGKLDVLAFDKTGTLTDSTLVVEGVAGLETDPSGIRKPYEVPTETTMVLAAAHALVFVDETVVGDPMERSTVASVGWLVGRGDLVTGQKGASLKGSIKIMRRFQFSSALKRMASVASYDNGSGSYVYFIGVKGAPETLRSMYAQLPPGYDACYKYWARRGSRVLALGYKQIRGTEIKDMSRDQAESSLRFAGFLIFHCPLKPHTVDAVKSLSNSSHRVIMITGDNPLTACHVAAEVGITKREVLILEENGNGGLTWDNLDETISIPMDPTSAAIDKKLFNYDLCITGKAMAQLAAGPQWLPLLPRLWVFARISPSQKELILTSLKQLGYTTLMCGDGTNDVGALKQAHVGVALLDASPEDLQKLAERMRDRRQQEMKEKQKQLAERWGVKLPPEPVQDPNKKNAIAEKSQNGGVAKTPAEIQAEKQKEMQRKLEEKMNNMLSDMDQDVPTIKFGDASVASPFTSKVSTINSVCNIVRQGRATLVAMLQMYKILALNCIVSAYSMSVLYLAGIKQGDWQATIAGLLITVCFFAIARSQPLNELSKKRPQSSIFNLYFFLSVLGQCAVHVSALHYIRGEAILASTEMEEEIDLDAKFQPNLLNTAIYLVSLTMQISTFAINYQGRPFREGLTENKPLYHSILAVGTVAVVGATQVVPLMNDWMQLVPMTDIFQTKLLTTMALDFGLAMAIETVTSYLFSDNKPKASLLLD</sequence>
<dbReference type="CDD" id="cd07543">
    <property type="entry name" value="P-type_ATPase_cation"/>
    <property type="match status" value="1"/>
</dbReference>
<dbReference type="FunFam" id="3.40.50.1000:FF:000056">
    <property type="entry name" value="Cation-transporting ATPase"/>
    <property type="match status" value="1"/>
</dbReference>
<keyword evidence="7" id="KW-0256">Endoplasmic reticulum</keyword>
<keyword evidence="9" id="KW-0460">Magnesium</keyword>
<dbReference type="Gene3D" id="3.40.50.1000">
    <property type="entry name" value="HAD superfamily/HAD-like"/>
    <property type="match status" value="1"/>
</dbReference>
<evidence type="ECO:0000259" key="15">
    <source>
        <dbReference type="Pfam" id="PF23143"/>
    </source>
</evidence>
<dbReference type="SUPFAM" id="SSF56784">
    <property type="entry name" value="HAD-like"/>
    <property type="match status" value="1"/>
</dbReference>
<dbReference type="InterPro" id="IPR018303">
    <property type="entry name" value="ATPase_P-typ_P_site"/>
</dbReference>
<evidence type="ECO:0000256" key="5">
    <source>
        <dbReference type="ARBA" id="ARBA00022723"/>
    </source>
</evidence>
<protein>
    <recommendedName>
        <fullName evidence="18">Cation-transporting ATPase</fullName>
    </recommendedName>
</protein>
<evidence type="ECO:0000256" key="3">
    <source>
        <dbReference type="ARBA" id="ARBA00022448"/>
    </source>
</evidence>
<dbReference type="GO" id="GO:0005789">
    <property type="term" value="C:endoplasmic reticulum membrane"/>
    <property type="evidence" value="ECO:0007669"/>
    <property type="project" value="UniProtKB-SubCell"/>
</dbReference>
<feature type="transmembrane region" description="Helical" evidence="13">
    <location>
        <begin position="26"/>
        <end position="43"/>
    </location>
</feature>
<dbReference type="NCBIfam" id="TIGR01494">
    <property type="entry name" value="ATPase_P-type"/>
    <property type="match status" value="1"/>
</dbReference>
<gene>
    <name evidence="16" type="ORF">M427DRAFT_235935</name>
</gene>
<dbReference type="Gene3D" id="3.40.1110.10">
    <property type="entry name" value="Calcium-transporting ATPase, cytoplasmic domain N"/>
    <property type="match status" value="1"/>
</dbReference>
<dbReference type="GO" id="GO:0015662">
    <property type="term" value="F:P-type ion transporter activity"/>
    <property type="evidence" value="ECO:0007669"/>
    <property type="project" value="TreeGrafter"/>
</dbReference>
<feature type="transmembrane region" description="Helical" evidence="13">
    <location>
        <begin position="227"/>
        <end position="247"/>
    </location>
</feature>
<dbReference type="InterPro" id="IPR036412">
    <property type="entry name" value="HAD-like_sf"/>
</dbReference>
<evidence type="ECO:0000256" key="4">
    <source>
        <dbReference type="ARBA" id="ARBA00022692"/>
    </source>
</evidence>
<feature type="transmembrane region" description="Helical" evidence="13">
    <location>
        <begin position="1001"/>
        <end position="1018"/>
    </location>
</feature>
<dbReference type="GO" id="GO:0016887">
    <property type="term" value="F:ATP hydrolysis activity"/>
    <property type="evidence" value="ECO:0007669"/>
    <property type="project" value="InterPro"/>
</dbReference>
<dbReference type="InterPro" id="IPR059000">
    <property type="entry name" value="ATPase_P-type_domA"/>
</dbReference>
<dbReference type="EMBL" id="KQ965744">
    <property type="protein sequence ID" value="KXS17953.1"/>
    <property type="molecule type" value="Genomic_DNA"/>
</dbReference>
<evidence type="ECO:0000256" key="1">
    <source>
        <dbReference type="ARBA" id="ARBA00004477"/>
    </source>
</evidence>
<feature type="transmembrane region" description="Helical" evidence="13">
    <location>
        <begin position="204"/>
        <end position="221"/>
    </location>
</feature>
<dbReference type="InterPro" id="IPR023299">
    <property type="entry name" value="ATPase_P-typ_cyto_dom_N"/>
</dbReference>
<dbReference type="GO" id="GO:0006874">
    <property type="term" value="P:intracellular calcium ion homeostasis"/>
    <property type="evidence" value="ECO:0007669"/>
    <property type="project" value="TreeGrafter"/>
</dbReference>